<keyword evidence="4" id="KW-1185">Reference proteome</keyword>
<protein>
    <recommendedName>
        <fullName evidence="5">Secreted protein</fullName>
    </recommendedName>
</protein>
<comment type="caution">
    <text evidence="3">The sequence shown here is derived from an EMBL/GenBank/DDBJ whole genome shotgun (WGS) entry which is preliminary data.</text>
</comment>
<dbReference type="Proteomes" id="UP001303115">
    <property type="component" value="Unassembled WGS sequence"/>
</dbReference>
<feature type="non-terminal residue" evidence="3">
    <location>
        <position position="234"/>
    </location>
</feature>
<dbReference type="EMBL" id="MU854356">
    <property type="protein sequence ID" value="KAK4041537.1"/>
    <property type="molecule type" value="Genomic_DNA"/>
</dbReference>
<feature type="signal peptide" evidence="2">
    <location>
        <begin position="1"/>
        <end position="16"/>
    </location>
</feature>
<keyword evidence="2" id="KW-0732">Signal</keyword>
<name>A0AAN6PIT8_9PEZI</name>
<evidence type="ECO:0000256" key="1">
    <source>
        <dbReference type="SAM" id="MobiDB-lite"/>
    </source>
</evidence>
<feature type="region of interest" description="Disordered" evidence="1">
    <location>
        <begin position="55"/>
        <end position="86"/>
    </location>
</feature>
<dbReference type="AlphaFoldDB" id="A0AAN6PIT8"/>
<evidence type="ECO:0000256" key="2">
    <source>
        <dbReference type="SAM" id="SignalP"/>
    </source>
</evidence>
<accession>A0AAN6PIT8</accession>
<evidence type="ECO:0000313" key="4">
    <source>
        <dbReference type="Proteomes" id="UP001303115"/>
    </source>
</evidence>
<evidence type="ECO:0008006" key="5">
    <source>
        <dbReference type="Google" id="ProtNLM"/>
    </source>
</evidence>
<gene>
    <name evidence="3" type="ORF">C8A01DRAFT_34490</name>
</gene>
<evidence type="ECO:0000313" key="3">
    <source>
        <dbReference type="EMBL" id="KAK4041537.1"/>
    </source>
</evidence>
<feature type="chain" id="PRO_5042913876" description="Secreted protein" evidence="2">
    <location>
        <begin position="17"/>
        <end position="234"/>
    </location>
</feature>
<proteinExistence type="predicted"/>
<organism evidence="3 4">
    <name type="scientific">Parachaetomium inaequale</name>
    <dbReference type="NCBI Taxonomy" id="2588326"/>
    <lineage>
        <taxon>Eukaryota</taxon>
        <taxon>Fungi</taxon>
        <taxon>Dikarya</taxon>
        <taxon>Ascomycota</taxon>
        <taxon>Pezizomycotina</taxon>
        <taxon>Sordariomycetes</taxon>
        <taxon>Sordariomycetidae</taxon>
        <taxon>Sordariales</taxon>
        <taxon>Chaetomiaceae</taxon>
        <taxon>Parachaetomium</taxon>
    </lineage>
</organism>
<sequence>MNTAIVVLSISTLVLAGSRALLADVLSSTPPSTAIGIPADKAVAKVIDEIVNPVLDTSGADTPPFSRQSPPHRHQQCRRQRARPLAAATNPNAQWTEGVEDIQWRIVGVLPSLLRGLGLVCPKCKAEGERIAKGNHSATAKSASGAALPCARTCLGFLAQGCWNRAFLVVPCGGTLDDPRFRELVFRVALPAMTHMSKVAAEVATMEWVRRDTAIPVPDVLAYASGRDNDVGYE</sequence>
<feature type="compositionally biased region" description="Basic residues" evidence="1">
    <location>
        <begin position="70"/>
        <end position="82"/>
    </location>
</feature>
<reference evidence="4" key="1">
    <citation type="journal article" date="2023" name="Mol. Phylogenet. Evol.">
        <title>Genome-scale phylogeny and comparative genomics of the fungal order Sordariales.</title>
        <authorList>
            <person name="Hensen N."/>
            <person name="Bonometti L."/>
            <person name="Westerberg I."/>
            <person name="Brannstrom I.O."/>
            <person name="Guillou S."/>
            <person name="Cros-Aarteil S."/>
            <person name="Calhoun S."/>
            <person name="Haridas S."/>
            <person name="Kuo A."/>
            <person name="Mondo S."/>
            <person name="Pangilinan J."/>
            <person name="Riley R."/>
            <person name="LaButti K."/>
            <person name="Andreopoulos B."/>
            <person name="Lipzen A."/>
            <person name="Chen C."/>
            <person name="Yan M."/>
            <person name="Daum C."/>
            <person name="Ng V."/>
            <person name="Clum A."/>
            <person name="Steindorff A."/>
            <person name="Ohm R.A."/>
            <person name="Martin F."/>
            <person name="Silar P."/>
            <person name="Natvig D.O."/>
            <person name="Lalanne C."/>
            <person name="Gautier V."/>
            <person name="Ament-Velasquez S.L."/>
            <person name="Kruys A."/>
            <person name="Hutchinson M.I."/>
            <person name="Powell A.J."/>
            <person name="Barry K."/>
            <person name="Miller A.N."/>
            <person name="Grigoriev I.V."/>
            <person name="Debuchy R."/>
            <person name="Gladieux P."/>
            <person name="Hiltunen Thoren M."/>
            <person name="Johannesson H."/>
        </authorList>
    </citation>
    <scope>NUCLEOTIDE SEQUENCE [LARGE SCALE GENOMIC DNA]</scope>
    <source>
        <strain evidence="4">CBS 284.82</strain>
    </source>
</reference>